<keyword evidence="3" id="KW-0808">Transferase</keyword>
<keyword evidence="7" id="KW-1185">Reference proteome</keyword>
<evidence type="ECO:0000313" key="6">
    <source>
        <dbReference type="EMBL" id="MFC4334320.1"/>
    </source>
</evidence>
<dbReference type="CDD" id="cd01561">
    <property type="entry name" value="CBS_like"/>
    <property type="match status" value="1"/>
</dbReference>
<evidence type="ECO:0000256" key="3">
    <source>
        <dbReference type="ARBA" id="ARBA00022679"/>
    </source>
</evidence>
<keyword evidence="4" id="KW-0663">Pyridoxal phosphate</keyword>
<evidence type="ECO:0000256" key="2">
    <source>
        <dbReference type="ARBA" id="ARBA00011738"/>
    </source>
</evidence>
<evidence type="ECO:0000256" key="4">
    <source>
        <dbReference type="ARBA" id="ARBA00022898"/>
    </source>
</evidence>
<dbReference type="Gene3D" id="3.40.50.1100">
    <property type="match status" value="2"/>
</dbReference>
<dbReference type="RefSeq" id="WP_380618052.1">
    <property type="nucleotide sequence ID" value="NZ_JBHSDK010000003.1"/>
</dbReference>
<protein>
    <submittedName>
        <fullName evidence="6">2,3-diaminopropionate biosynthesis protein SbnA</fullName>
    </submittedName>
</protein>
<dbReference type="SUPFAM" id="SSF53686">
    <property type="entry name" value="Tryptophan synthase beta subunit-like PLP-dependent enzymes"/>
    <property type="match status" value="1"/>
</dbReference>
<organism evidence="6 7">
    <name type="scientific">Salininema proteolyticum</name>
    <dbReference type="NCBI Taxonomy" id="1607685"/>
    <lineage>
        <taxon>Bacteria</taxon>
        <taxon>Bacillati</taxon>
        <taxon>Actinomycetota</taxon>
        <taxon>Actinomycetes</taxon>
        <taxon>Glycomycetales</taxon>
        <taxon>Glycomycetaceae</taxon>
        <taxon>Salininema</taxon>
    </lineage>
</organism>
<accession>A0ABV8TUB7</accession>
<dbReference type="NCBIfam" id="TIGR03945">
    <property type="entry name" value="PLP_SbnA_fam"/>
    <property type="match status" value="1"/>
</dbReference>
<dbReference type="Pfam" id="PF00291">
    <property type="entry name" value="PALP"/>
    <property type="match status" value="1"/>
</dbReference>
<dbReference type="InterPro" id="IPR001926">
    <property type="entry name" value="TrpB-like_PALP"/>
</dbReference>
<dbReference type="Proteomes" id="UP001595823">
    <property type="component" value="Unassembled WGS sequence"/>
</dbReference>
<evidence type="ECO:0000256" key="1">
    <source>
        <dbReference type="ARBA" id="ARBA00001933"/>
    </source>
</evidence>
<evidence type="ECO:0000259" key="5">
    <source>
        <dbReference type="Pfam" id="PF00291"/>
    </source>
</evidence>
<reference evidence="7" key="1">
    <citation type="journal article" date="2019" name="Int. J. Syst. Evol. Microbiol.">
        <title>The Global Catalogue of Microorganisms (GCM) 10K type strain sequencing project: providing services to taxonomists for standard genome sequencing and annotation.</title>
        <authorList>
            <consortium name="The Broad Institute Genomics Platform"/>
            <consortium name="The Broad Institute Genome Sequencing Center for Infectious Disease"/>
            <person name="Wu L."/>
            <person name="Ma J."/>
        </authorList>
    </citation>
    <scope>NUCLEOTIDE SEQUENCE [LARGE SCALE GENOMIC DNA]</scope>
    <source>
        <strain evidence="7">IBRC-M 10908</strain>
    </source>
</reference>
<dbReference type="InterPro" id="IPR050214">
    <property type="entry name" value="Cys_Synth/Cystath_Beta-Synth"/>
</dbReference>
<gene>
    <name evidence="6" type="primary">sbnA</name>
    <name evidence="6" type="ORF">ACFPET_03810</name>
</gene>
<name>A0ABV8TUB7_9ACTN</name>
<comment type="cofactor">
    <cofactor evidence="1">
        <name>pyridoxal 5'-phosphate</name>
        <dbReference type="ChEBI" id="CHEBI:597326"/>
    </cofactor>
</comment>
<evidence type="ECO:0000313" key="7">
    <source>
        <dbReference type="Proteomes" id="UP001595823"/>
    </source>
</evidence>
<feature type="domain" description="Tryptophan synthase beta chain-like PALP" evidence="5">
    <location>
        <begin position="23"/>
        <end position="292"/>
    </location>
</feature>
<dbReference type="EMBL" id="JBHSDK010000003">
    <property type="protein sequence ID" value="MFC4334320.1"/>
    <property type="molecule type" value="Genomic_DNA"/>
</dbReference>
<sequence>MLYHDASEIITDDIFVHLDDFLPGRDLYLKLEGLNPAGSIKAKTAAALLHDAERTGRLTPGKKIIESSSGNLGIALSIACAAKGYPLTIVTDANAQPSALNTMAALGTRLTVIEHPDPAGGFLHQRIDHIHKALHNDPDLIWLNQYANPANTRAHTDTTAKALDDELGPIDALFIGTGTSGTLMGCLEYRRTTGQTHTIIAVDTEGSITFGGPPRRRYIPGLGASRRPEIYRDSEKFDKVLIPESDTITECRTLARRYGLLAGGSTGTVLAAVRRHGTRFPTGARIAAISPDMGEKYLPTVYSDEWLAQHPHLADKEKTCV</sequence>
<dbReference type="InterPro" id="IPR023927">
    <property type="entry name" value="SbnA"/>
</dbReference>
<dbReference type="InterPro" id="IPR036052">
    <property type="entry name" value="TrpB-like_PALP_sf"/>
</dbReference>
<comment type="subunit">
    <text evidence="2">Homodimer.</text>
</comment>
<comment type="caution">
    <text evidence="6">The sequence shown here is derived from an EMBL/GenBank/DDBJ whole genome shotgun (WGS) entry which is preliminary data.</text>
</comment>
<dbReference type="PANTHER" id="PTHR10314">
    <property type="entry name" value="CYSTATHIONINE BETA-SYNTHASE"/>
    <property type="match status" value="1"/>
</dbReference>
<proteinExistence type="predicted"/>